<accession>A0ACB7HY36</accession>
<dbReference type="Proteomes" id="UP000091857">
    <property type="component" value="Chromosome 3"/>
</dbReference>
<protein>
    <submittedName>
        <fullName evidence="1">Uncharacterized protein</fullName>
    </submittedName>
</protein>
<comment type="caution">
    <text evidence="1">The sequence shown here is derived from an EMBL/GenBank/DDBJ whole genome shotgun (WGS) entry which is preliminary data.</text>
</comment>
<evidence type="ECO:0000313" key="2">
    <source>
        <dbReference type="Proteomes" id="UP000091857"/>
    </source>
</evidence>
<keyword evidence="2" id="KW-1185">Reference proteome</keyword>
<organism evidence="1 2">
    <name type="scientific">Manihot esculenta</name>
    <name type="common">Cassava</name>
    <name type="synonym">Jatropha manihot</name>
    <dbReference type="NCBI Taxonomy" id="3983"/>
    <lineage>
        <taxon>Eukaryota</taxon>
        <taxon>Viridiplantae</taxon>
        <taxon>Streptophyta</taxon>
        <taxon>Embryophyta</taxon>
        <taxon>Tracheophyta</taxon>
        <taxon>Spermatophyta</taxon>
        <taxon>Magnoliopsida</taxon>
        <taxon>eudicotyledons</taxon>
        <taxon>Gunneridae</taxon>
        <taxon>Pentapetalae</taxon>
        <taxon>rosids</taxon>
        <taxon>fabids</taxon>
        <taxon>Malpighiales</taxon>
        <taxon>Euphorbiaceae</taxon>
        <taxon>Crotonoideae</taxon>
        <taxon>Manihoteae</taxon>
        <taxon>Manihot</taxon>
    </lineage>
</organism>
<proteinExistence type="predicted"/>
<name>A0ACB7HY36_MANES</name>
<gene>
    <name evidence="1" type="ORF">MANES_03G019500v8</name>
</gene>
<sequence length="108" mass="12359">MCYSVMPFVTHARTAEEEQRWLVFQAVETTGAEPARTETSGGDGGGSMKKCVCSPTRHPGSFRCRHHHGDYEWGRRITKNKIFPKIGKEFRFSKWMILLCRELPIIAS</sequence>
<reference evidence="2" key="1">
    <citation type="journal article" date="2016" name="Nat. Biotechnol.">
        <title>Sequencing wild and cultivated cassava and related species reveals extensive interspecific hybridization and genetic diversity.</title>
        <authorList>
            <person name="Bredeson J.V."/>
            <person name="Lyons J.B."/>
            <person name="Prochnik S.E."/>
            <person name="Wu G.A."/>
            <person name="Ha C.M."/>
            <person name="Edsinger-Gonzales E."/>
            <person name="Grimwood J."/>
            <person name="Schmutz J."/>
            <person name="Rabbi I.Y."/>
            <person name="Egesi C."/>
            <person name="Nauluvula P."/>
            <person name="Lebot V."/>
            <person name="Ndunguru J."/>
            <person name="Mkamilo G."/>
            <person name="Bart R.S."/>
            <person name="Setter T.L."/>
            <person name="Gleadow R.M."/>
            <person name="Kulakow P."/>
            <person name="Ferguson M.E."/>
            <person name="Rounsley S."/>
            <person name="Rokhsar D.S."/>
        </authorList>
    </citation>
    <scope>NUCLEOTIDE SEQUENCE [LARGE SCALE GENOMIC DNA]</scope>
    <source>
        <strain evidence="2">cv. AM560-2</strain>
    </source>
</reference>
<evidence type="ECO:0000313" key="1">
    <source>
        <dbReference type="EMBL" id="KAG8656900.1"/>
    </source>
</evidence>
<dbReference type="EMBL" id="CM004389">
    <property type="protein sequence ID" value="KAG8656900.1"/>
    <property type="molecule type" value="Genomic_DNA"/>
</dbReference>